<dbReference type="Proteomes" id="UP000004994">
    <property type="component" value="Chromosome 3"/>
</dbReference>
<sequence>MDAESDQVASFVAISGMLCKFNSQRCMSSLTPKQFKYPNQFALGIPDGSVHVFEPLESGGKWGVPPPLENGFAKGVP</sequence>
<dbReference type="InParanoid" id="A0A3Q7FT82"/>
<evidence type="ECO:0000313" key="1">
    <source>
        <dbReference type="EnsemblPlants" id="Solyc03g117425.1.1"/>
    </source>
</evidence>
<reference evidence="1" key="1">
    <citation type="journal article" date="2012" name="Nature">
        <title>The tomato genome sequence provides insights into fleshy fruit evolution.</title>
        <authorList>
            <consortium name="Tomato Genome Consortium"/>
        </authorList>
    </citation>
    <scope>NUCLEOTIDE SEQUENCE [LARGE SCALE GENOMIC DNA]</scope>
    <source>
        <strain evidence="1">cv. Heinz 1706</strain>
    </source>
</reference>
<proteinExistence type="predicted"/>
<dbReference type="Gramene" id="Solyc03g117425.1.1">
    <property type="protein sequence ID" value="Solyc03g117425.1.1"/>
    <property type="gene ID" value="Solyc03g117425.1"/>
</dbReference>
<reference evidence="1" key="2">
    <citation type="submission" date="2019-01" db="UniProtKB">
        <authorList>
            <consortium name="EnsemblPlants"/>
        </authorList>
    </citation>
    <scope>IDENTIFICATION</scope>
    <source>
        <strain evidence="1">cv. Heinz 1706</strain>
    </source>
</reference>
<dbReference type="AlphaFoldDB" id="A0A3Q7FT82"/>
<dbReference type="EnsemblPlants" id="Solyc03g117425.1.1">
    <property type="protein sequence ID" value="Solyc03g117425.1.1"/>
    <property type="gene ID" value="Solyc03g117425.1"/>
</dbReference>
<accession>A0A3Q7FT82</accession>
<keyword evidence="2" id="KW-1185">Reference proteome</keyword>
<name>A0A3Q7FT82_SOLLC</name>
<protein>
    <submittedName>
        <fullName evidence="1">Uncharacterized protein</fullName>
    </submittedName>
</protein>
<evidence type="ECO:0000313" key="2">
    <source>
        <dbReference type="Proteomes" id="UP000004994"/>
    </source>
</evidence>
<organism evidence="1">
    <name type="scientific">Solanum lycopersicum</name>
    <name type="common">Tomato</name>
    <name type="synonym">Lycopersicon esculentum</name>
    <dbReference type="NCBI Taxonomy" id="4081"/>
    <lineage>
        <taxon>Eukaryota</taxon>
        <taxon>Viridiplantae</taxon>
        <taxon>Streptophyta</taxon>
        <taxon>Embryophyta</taxon>
        <taxon>Tracheophyta</taxon>
        <taxon>Spermatophyta</taxon>
        <taxon>Magnoliopsida</taxon>
        <taxon>eudicotyledons</taxon>
        <taxon>Gunneridae</taxon>
        <taxon>Pentapetalae</taxon>
        <taxon>asterids</taxon>
        <taxon>lamiids</taxon>
        <taxon>Solanales</taxon>
        <taxon>Solanaceae</taxon>
        <taxon>Solanoideae</taxon>
        <taxon>Solaneae</taxon>
        <taxon>Solanum</taxon>
        <taxon>Solanum subgen. Lycopersicon</taxon>
    </lineage>
</organism>
<dbReference type="STRING" id="4081.A0A3Q7FT82"/>